<feature type="domain" description="Alpha-carbonic anhydrase" evidence="1">
    <location>
        <begin position="1"/>
        <end position="21"/>
    </location>
</feature>
<organism evidence="2">
    <name type="scientific">Anguilla anguilla</name>
    <name type="common">European freshwater eel</name>
    <name type="synonym">Muraena anguilla</name>
    <dbReference type="NCBI Taxonomy" id="7936"/>
    <lineage>
        <taxon>Eukaryota</taxon>
        <taxon>Metazoa</taxon>
        <taxon>Chordata</taxon>
        <taxon>Craniata</taxon>
        <taxon>Vertebrata</taxon>
        <taxon>Euteleostomi</taxon>
        <taxon>Actinopterygii</taxon>
        <taxon>Neopterygii</taxon>
        <taxon>Teleostei</taxon>
        <taxon>Anguilliformes</taxon>
        <taxon>Anguillidae</taxon>
        <taxon>Anguilla</taxon>
    </lineage>
</organism>
<dbReference type="EMBL" id="GBXM01033759">
    <property type="protein sequence ID" value="JAH74818.1"/>
    <property type="molecule type" value="Transcribed_RNA"/>
</dbReference>
<accession>A0A0E9VCA2</accession>
<name>A0A0E9VCA2_ANGAN</name>
<reference evidence="2" key="1">
    <citation type="submission" date="2014-11" db="EMBL/GenBank/DDBJ databases">
        <authorList>
            <person name="Amaro Gonzalez C."/>
        </authorList>
    </citation>
    <scope>NUCLEOTIDE SEQUENCE</scope>
</reference>
<reference evidence="2" key="2">
    <citation type="journal article" date="2015" name="Fish Shellfish Immunol.">
        <title>Early steps in the European eel (Anguilla anguilla)-Vibrio vulnificus interaction in the gills: Role of the RtxA13 toxin.</title>
        <authorList>
            <person name="Callol A."/>
            <person name="Pajuelo D."/>
            <person name="Ebbesson L."/>
            <person name="Teles M."/>
            <person name="MacKenzie S."/>
            <person name="Amaro C."/>
        </authorList>
    </citation>
    <scope>NUCLEOTIDE SEQUENCE</scope>
</reference>
<sequence length="21" mass="2428">MYERSLARGPCVCQSVLCWLL</sequence>
<evidence type="ECO:0000313" key="2">
    <source>
        <dbReference type="EMBL" id="JAH74818.1"/>
    </source>
</evidence>
<dbReference type="PROSITE" id="PS51144">
    <property type="entry name" value="ALPHA_CA_2"/>
    <property type="match status" value="1"/>
</dbReference>
<dbReference type="AlphaFoldDB" id="A0A0E9VCA2"/>
<evidence type="ECO:0000259" key="1">
    <source>
        <dbReference type="PROSITE" id="PS51144"/>
    </source>
</evidence>
<dbReference type="InterPro" id="IPR001148">
    <property type="entry name" value="CA_dom"/>
</dbReference>
<protein>
    <recommendedName>
        <fullName evidence="1">Alpha-carbonic anhydrase domain-containing protein</fullName>
    </recommendedName>
</protein>
<proteinExistence type="predicted"/>